<proteinExistence type="predicted"/>
<organism evidence="2 3">
    <name type="scientific">Portunus trituberculatus</name>
    <name type="common">Swimming crab</name>
    <name type="synonym">Neptunus trituberculatus</name>
    <dbReference type="NCBI Taxonomy" id="210409"/>
    <lineage>
        <taxon>Eukaryota</taxon>
        <taxon>Metazoa</taxon>
        <taxon>Ecdysozoa</taxon>
        <taxon>Arthropoda</taxon>
        <taxon>Crustacea</taxon>
        <taxon>Multicrustacea</taxon>
        <taxon>Malacostraca</taxon>
        <taxon>Eumalacostraca</taxon>
        <taxon>Eucarida</taxon>
        <taxon>Decapoda</taxon>
        <taxon>Pleocyemata</taxon>
        <taxon>Brachyura</taxon>
        <taxon>Eubrachyura</taxon>
        <taxon>Portunoidea</taxon>
        <taxon>Portunidae</taxon>
        <taxon>Portuninae</taxon>
        <taxon>Portunus</taxon>
    </lineage>
</organism>
<evidence type="ECO:0000313" key="3">
    <source>
        <dbReference type="Proteomes" id="UP000324222"/>
    </source>
</evidence>
<keyword evidence="3" id="KW-1185">Reference proteome</keyword>
<protein>
    <submittedName>
        <fullName evidence="2">Uncharacterized protein</fullName>
    </submittedName>
</protein>
<feature type="compositionally biased region" description="Gly residues" evidence="1">
    <location>
        <begin position="83"/>
        <end position="104"/>
    </location>
</feature>
<accession>A0A5B7GZ50</accession>
<comment type="caution">
    <text evidence="2">The sequence shown here is derived from an EMBL/GenBank/DDBJ whole genome shotgun (WGS) entry which is preliminary data.</text>
</comment>
<gene>
    <name evidence="2" type="ORF">E2C01_056969</name>
</gene>
<reference evidence="2 3" key="1">
    <citation type="submission" date="2019-05" db="EMBL/GenBank/DDBJ databases">
        <title>Another draft genome of Portunus trituberculatus and its Hox gene families provides insights of decapod evolution.</title>
        <authorList>
            <person name="Jeong J.-H."/>
            <person name="Song I."/>
            <person name="Kim S."/>
            <person name="Choi T."/>
            <person name="Kim D."/>
            <person name="Ryu S."/>
            <person name="Kim W."/>
        </authorList>
    </citation>
    <scope>NUCLEOTIDE SEQUENCE [LARGE SCALE GENOMIC DNA]</scope>
    <source>
        <tissue evidence="2">Muscle</tissue>
    </source>
</reference>
<sequence length="150" mass="15155">MGRRRPSSPPTAPAVAAVAPYADTSLSEERRPSVGTREAVGPPLPPPTHPAAPAPRVGRETEASRRRWGSGGRAGGLSRARRGGGGGSRNMRGGRGGGSGGAGLMEGSAPGQEGRRPPVPHSESVSPAGDEARLRSGRDLWAVTVAGSAR</sequence>
<dbReference type="AlphaFoldDB" id="A0A5B7GZ50"/>
<feature type="region of interest" description="Disordered" evidence="1">
    <location>
        <begin position="1"/>
        <end position="139"/>
    </location>
</feature>
<name>A0A5B7GZ50_PORTR</name>
<evidence type="ECO:0000256" key="1">
    <source>
        <dbReference type="SAM" id="MobiDB-lite"/>
    </source>
</evidence>
<dbReference type="Proteomes" id="UP000324222">
    <property type="component" value="Unassembled WGS sequence"/>
</dbReference>
<dbReference type="EMBL" id="VSRR010020154">
    <property type="protein sequence ID" value="MPC62879.1"/>
    <property type="molecule type" value="Genomic_DNA"/>
</dbReference>
<feature type="compositionally biased region" description="Pro residues" evidence="1">
    <location>
        <begin position="42"/>
        <end position="53"/>
    </location>
</feature>
<evidence type="ECO:0000313" key="2">
    <source>
        <dbReference type="EMBL" id="MPC62879.1"/>
    </source>
</evidence>